<organism evidence="2 3">
    <name type="scientific">Persicimonas caeni</name>
    <dbReference type="NCBI Taxonomy" id="2292766"/>
    <lineage>
        <taxon>Bacteria</taxon>
        <taxon>Deltaproteobacteria</taxon>
        <taxon>Bradymonadales</taxon>
        <taxon>Bradymonadaceae</taxon>
        <taxon>Persicimonas</taxon>
    </lineage>
</organism>
<accession>A0A4Y6Q0T7</accession>
<proteinExistence type="predicted"/>
<name>A0A4Y6Q0T7_PERCE</name>
<sequence length="145" mass="15008">MGPRGRDHICNSVHTRKSRARGGRGHGHGAGHGLGLGLGHGYGAGCRSPDAGLRSPDAGLRVPDTVTVTVAVTVAVAVSPWRKRTTGSGRAASSPALGRPRPSLRVFGKAHALLEHMRGPRRTPAAGDDRAPTVNAAHQLRCAGW</sequence>
<dbReference type="EMBL" id="CP041186">
    <property type="protein sequence ID" value="QDG54194.1"/>
    <property type="molecule type" value="Genomic_DNA"/>
</dbReference>
<feature type="compositionally biased region" description="Basic residues" evidence="1">
    <location>
        <begin position="14"/>
        <end position="29"/>
    </location>
</feature>
<feature type="region of interest" description="Disordered" evidence="1">
    <location>
        <begin position="1"/>
        <end position="32"/>
    </location>
</feature>
<accession>A0A5B8YBU8</accession>
<evidence type="ECO:0000313" key="2">
    <source>
        <dbReference type="EMBL" id="QDG54194.1"/>
    </source>
</evidence>
<gene>
    <name evidence="2" type="ORF">FIV42_26660</name>
</gene>
<feature type="region of interest" description="Disordered" evidence="1">
    <location>
        <begin position="83"/>
        <end position="102"/>
    </location>
</feature>
<keyword evidence="3" id="KW-1185">Reference proteome</keyword>
<evidence type="ECO:0000313" key="3">
    <source>
        <dbReference type="Proteomes" id="UP000315995"/>
    </source>
</evidence>
<evidence type="ECO:0000256" key="1">
    <source>
        <dbReference type="SAM" id="MobiDB-lite"/>
    </source>
</evidence>
<dbReference type="Proteomes" id="UP000315995">
    <property type="component" value="Chromosome"/>
</dbReference>
<protein>
    <submittedName>
        <fullName evidence="2">Uncharacterized protein</fullName>
    </submittedName>
</protein>
<reference evidence="2 3" key="1">
    <citation type="submission" date="2019-06" db="EMBL/GenBank/DDBJ databases">
        <title>Persicimonas caeni gen. nov., sp. nov., a predatory bacterium isolated from solar saltern.</title>
        <authorList>
            <person name="Wang S."/>
        </authorList>
    </citation>
    <scope>NUCLEOTIDE SEQUENCE [LARGE SCALE GENOMIC DNA]</scope>
    <source>
        <strain evidence="2 3">YN101</strain>
    </source>
</reference>
<dbReference type="AlphaFoldDB" id="A0A4Y6Q0T7"/>